<evidence type="ECO:0000313" key="2">
    <source>
        <dbReference type="Proteomes" id="UP000595437"/>
    </source>
</evidence>
<name>A0A7T8K9E4_CALRO</name>
<accession>A0A7T8K9E4</accession>
<feature type="non-terminal residue" evidence="1">
    <location>
        <position position="73"/>
    </location>
</feature>
<dbReference type="AlphaFoldDB" id="A0A7T8K9E4"/>
<dbReference type="EMBL" id="CP045897">
    <property type="protein sequence ID" value="QQP51038.1"/>
    <property type="molecule type" value="Genomic_DNA"/>
</dbReference>
<feature type="non-terminal residue" evidence="1">
    <location>
        <position position="1"/>
    </location>
</feature>
<proteinExistence type="predicted"/>
<keyword evidence="2" id="KW-1185">Reference proteome</keyword>
<organism evidence="1 2">
    <name type="scientific">Caligus rogercresseyi</name>
    <name type="common">Sea louse</name>
    <dbReference type="NCBI Taxonomy" id="217165"/>
    <lineage>
        <taxon>Eukaryota</taxon>
        <taxon>Metazoa</taxon>
        <taxon>Ecdysozoa</taxon>
        <taxon>Arthropoda</taxon>
        <taxon>Crustacea</taxon>
        <taxon>Multicrustacea</taxon>
        <taxon>Hexanauplia</taxon>
        <taxon>Copepoda</taxon>
        <taxon>Siphonostomatoida</taxon>
        <taxon>Caligidae</taxon>
        <taxon>Caligus</taxon>
    </lineage>
</organism>
<gene>
    <name evidence="1" type="ORF">FKW44_012244</name>
</gene>
<reference evidence="2" key="1">
    <citation type="submission" date="2021-01" db="EMBL/GenBank/DDBJ databases">
        <title>Caligus Genome Assembly.</title>
        <authorList>
            <person name="Gallardo-Escarate C."/>
        </authorList>
    </citation>
    <scope>NUCLEOTIDE SEQUENCE [LARGE SCALE GENOMIC DNA]</scope>
</reference>
<sequence>ETWDWGTQQKRSGEFLDHLQEDIKKDPTKSIRKMAAERNVALITVNRAVHQDLGLKSFFRTPRHLLTATMKAR</sequence>
<dbReference type="Proteomes" id="UP000595437">
    <property type="component" value="Chromosome 8"/>
</dbReference>
<evidence type="ECO:0000313" key="1">
    <source>
        <dbReference type="EMBL" id="QQP51038.1"/>
    </source>
</evidence>
<protein>
    <submittedName>
        <fullName evidence="1">Uncharacterized protein</fullName>
    </submittedName>
</protein>